<keyword evidence="3" id="KW-1185">Reference proteome</keyword>
<dbReference type="EMBL" id="JAFIMR010000015">
    <property type="protein sequence ID" value="KAI1869373.1"/>
    <property type="molecule type" value="Genomic_DNA"/>
</dbReference>
<proteinExistence type="predicted"/>
<dbReference type="GO" id="GO:0016491">
    <property type="term" value="F:oxidoreductase activity"/>
    <property type="evidence" value="ECO:0007669"/>
    <property type="project" value="UniProtKB-KW"/>
</dbReference>
<dbReference type="PANTHER" id="PTHR43157:SF31">
    <property type="entry name" value="PHOSPHATIDYLINOSITOL-GLYCAN BIOSYNTHESIS CLASS F PROTEIN"/>
    <property type="match status" value="1"/>
</dbReference>
<evidence type="ECO:0000256" key="1">
    <source>
        <dbReference type="ARBA" id="ARBA00023002"/>
    </source>
</evidence>
<dbReference type="PANTHER" id="PTHR43157">
    <property type="entry name" value="PHOSPHATIDYLINOSITOL-GLYCAN BIOSYNTHESIS CLASS F PROTEIN-RELATED"/>
    <property type="match status" value="1"/>
</dbReference>
<evidence type="ECO:0000313" key="3">
    <source>
        <dbReference type="Proteomes" id="UP000829685"/>
    </source>
</evidence>
<dbReference type="PRINTS" id="PR00081">
    <property type="entry name" value="GDHRDH"/>
</dbReference>
<sequence length="319" mass="34863">MPGQASFDITPEKEASKLQFLRRQFFGAPPAVSRRDVDLKGKTAIVTGASGGIGLECSRQLLSLGLSRLILAVRNETKGEIARKALTNATDLEPSQSIEVWKLDYASYESIMAFVQRVEGLSPRVDVAILNAGINRSSFNLNPKTGHEEDLQTNYLSTMLLVLLLLRVFERATHTTNPSQLSPGRIVVVSSDTAAWAKFHEKTKEPLLPAFDDKGAKWDGFNRYATTKLLGQLFITELAKRVPPALAVVNCASPGLCYGSDLGRELGLGAAVFIRVFGRSSSVGARTLVHAATQLDDSYHGQYVEDCKLRPSVRDINSR</sequence>
<gene>
    <name evidence="2" type="ORF">JX265_006463</name>
</gene>
<dbReference type="InterPro" id="IPR036291">
    <property type="entry name" value="NAD(P)-bd_dom_sf"/>
</dbReference>
<name>A0A9P9WLK6_9PEZI</name>
<protein>
    <submittedName>
        <fullName evidence="2">Uncharacterized protein</fullName>
    </submittedName>
</protein>
<dbReference type="Pfam" id="PF00106">
    <property type="entry name" value="adh_short"/>
    <property type="match status" value="1"/>
</dbReference>
<organism evidence="2 3">
    <name type="scientific">Neoarthrinium moseri</name>
    <dbReference type="NCBI Taxonomy" id="1658444"/>
    <lineage>
        <taxon>Eukaryota</taxon>
        <taxon>Fungi</taxon>
        <taxon>Dikarya</taxon>
        <taxon>Ascomycota</taxon>
        <taxon>Pezizomycotina</taxon>
        <taxon>Sordariomycetes</taxon>
        <taxon>Xylariomycetidae</taxon>
        <taxon>Amphisphaeriales</taxon>
        <taxon>Apiosporaceae</taxon>
        <taxon>Neoarthrinium</taxon>
    </lineage>
</organism>
<accession>A0A9P9WLK6</accession>
<dbReference type="Proteomes" id="UP000829685">
    <property type="component" value="Unassembled WGS sequence"/>
</dbReference>
<keyword evidence="1" id="KW-0560">Oxidoreductase</keyword>
<evidence type="ECO:0000313" key="2">
    <source>
        <dbReference type="EMBL" id="KAI1869373.1"/>
    </source>
</evidence>
<dbReference type="SUPFAM" id="SSF51735">
    <property type="entry name" value="NAD(P)-binding Rossmann-fold domains"/>
    <property type="match status" value="1"/>
</dbReference>
<dbReference type="InterPro" id="IPR002347">
    <property type="entry name" value="SDR_fam"/>
</dbReference>
<dbReference type="Gene3D" id="3.40.50.720">
    <property type="entry name" value="NAD(P)-binding Rossmann-like Domain"/>
    <property type="match status" value="1"/>
</dbReference>
<comment type="caution">
    <text evidence="2">The sequence shown here is derived from an EMBL/GenBank/DDBJ whole genome shotgun (WGS) entry which is preliminary data.</text>
</comment>
<reference evidence="2" key="1">
    <citation type="submission" date="2021-03" db="EMBL/GenBank/DDBJ databases">
        <title>Revisited historic fungal species revealed as producer of novel bioactive compounds through whole genome sequencing and comparative genomics.</title>
        <authorList>
            <person name="Vignolle G.A."/>
            <person name="Hochenegger N."/>
            <person name="Mach R.L."/>
            <person name="Mach-Aigner A.R."/>
            <person name="Javad Rahimi M."/>
            <person name="Salim K.A."/>
            <person name="Chan C.M."/>
            <person name="Lim L.B.L."/>
            <person name="Cai F."/>
            <person name="Druzhinina I.S."/>
            <person name="U'Ren J.M."/>
            <person name="Derntl C."/>
        </authorList>
    </citation>
    <scope>NUCLEOTIDE SEQUENCE</scope>
    <source>
        <strain evidence="2">TUCIM 5799</strain>
    </source>
</reference>
<dbReference type="AlphaFoldDB" id="A0A9P9WLK6"/>